<name>A0A6A4I7F6_9AGAR</name>
<reference evidence="1" key="1">
    <citation type="journal article" date="2019" name="Environ. Microbiol.">
        <title>Fungal ecological strategies reflected in gene transcription - a case study of two litter decomposers.</title>
        <authorList>
            <person name="Barbi F."/>
            <person name="Kohler A."/>
            <person name="Barry K."/>
            <person name="Baskaran P."/>
            <person name="Daum C."/>
            <person name="Fauchery L."/>
            <person name="Ihrmark K."/>
            <person name="Kuo A."/>
            <person name="LaButti K."/>
            <person name="Lipzen A."/>
            <person name="Morin E."/>
            <person name="Grigoriev I.V."/>
            <person name="Henrissat B."/>
            <person name="Lindahl B."/>
            <person name="Martin F."/>
        </authorList>
    </citation>
    <scope>NUCLEOTIDE SEQUENCE</scope>
    <source>
        <strain evidence="1">JB14</strain>
    </source>
</reference>
<dbReference type="PROSITE" id="PS51257">
    <property type="entry name" value="PROKAR_LIPOPROTEIN"/>
    <property type="match status" value="1"/>
</dbReference>
<accession>A0A6A4I7F6</accession>
<gene>
    <name evidence="1" type="ORF">BT96DRAFT_934553</name>
</gene>
<dbReference type="AlphaFoldDB" id="A0A6A4I7F6"/>
<protein>
    <submittedName>
        <fullName evidence="1">Uncharacterized protein</fullName>
    </submittedName>
</protein>
<keyword evidence="2" id="KW-1185">Reference proteome</keyword>
<dbReference type="Proteomes" id="UP000799118">
    <property type="component" value="Unassembled WGS sequence"/>
</dbReference>
<dbReference type="EMBL" id="ML769406">
    <property type="protein sequence ID" value="KAE9405793.1"/>
    <property type="molecule type" value="Genomic_DNA"/>
</dbReference>
<evidence type="ECO:0000313" key="2">
    <source>
        <dbReference type="Proteomes" id="UP000799118"/>
    </source>
</evidence>
<evidence type="ECO:0000313" key="1">
    <source>
        <dbReference type="EMBL" id="KAE9405793.1"/>
    </source>
</evidence>
<proteinExistence type="predicted"/>
<organism evidence="1 2">
    <name type="scientific">Gymnopus androsaceus JB14</name>
    <dbReference type="NCBI Taxonomy" id="1447944"/>
    <lineage>
        <taxon>Eukaryota</taxon>
        <taxon>Fungi</taxon>
        <taxon>Dikarya</taxon>
        <taxon>Basidiomycota</taxon>
        <taxon>Agaricomycotina</taxon>
        <taxon>Agaricomycetes</taxon>
        <taxon>Agaricomycetidae</taxon>
        <taxon>Agaricales</taxon>
        <taxon>Marasmiineae</taxon>
        <taxon>Omphalotaceae</taxon>
        <taxon>Gymnopus</taxon>
    </lineage>
</organism>
<sequence length="136" mass="15338">MVTDNRTPDKQREATMAGFYVATSPTATSCIRYVFALLDSKRGRVHVSKAKQETAKQIQRVTTARIPQHTVRRTTFILALQWKKGAIRAPRRKATCTIPTSLESLKQQAIPSDDMKLQPVKRVRNEPCATTQKADK</sequence>